<evidence type="ECO:0000313" key="6">
    <source>
        <dbReference type="EMBL" id="PKY66880.1"/>
    </source>
</evidence>
<feature type="binding site" evidence="4">
    <location>
        <begin position="271"/>
        <end position="278"/>
    </location>
    <ligand>
        <name>FAD</name>
        <dbReference type="ChEBI" id="CHEBI:57692"/>
    </ligand>
</feature>
<comment type="caution">
    <text evidence="6">The sequence shown here is derived from an EMBL/GenBank/DDBJ whole genome shotgun (WGS) entry which is preliminary data.</text>
</comment>
<name>A0A2I1I6Y2_9ACTO</name>
<evidence type="ECO:0000256" key="4">
    <source>
        <dbReference type="PIRSR" id="PIRSR000089-1"/>
    </source>
</evidence>
<comment type="cofactor">
    <cofactor evidence="4">
        <name>FAD</name>
        <dbReference type="ChEBI" id="CHEBI:57692"/>
    </cofactor>
    <text evidence="4">Binds 1 FAD per dimer.</text>
</comment>
<feature type="binding site" evidence="4">
    <location>
        <begin position="254"/>
        <end position="258"/>
    </location>
    <ligand>
        <name>FAD</name>
        <dbReference type="ChEBI" id="CHEBI:57692"/>
    </ligand>
</feature>
<dbReference type="InterPro" id="IPR001308">
    <property type="entry name" value="ETF_a/FixB"/>
</dbReference>
<sequence>MATLSQPILVLADHQGSDTDGWHLTPASAQIISLASTLSDAGVVALSLTTNPDMTTLGTLGVEKVLVPGIDHSGARVSAVVADAVASAVTTQDFGALFVVSTYRGREVASRIATLTNSGVVCDAIGVEVDDDSLVVTTTALAGSWSNRLKVSGSLPVVALRPGSFDVLEFAPVTPVAESIDVELSDEARAVTVVCSSALETTGVSLTEASTVVVAGRGTNGDMNIVNELADELGAAVGATRVVCDEGWAPRTMQIGQTGLSVSPNLYIGLGVSGAIHHTVGMQSSAHIVAVCDDPDAPIFEIADFGVVGDMFEVIPAALEEIKKARDAE</sequence>
<dbReference type="SUPFAM" id="SSF52402">
    <property type="entry name" value="Adenine nucleotide alpha hydrolases-like"/>
    <property type="match status" value="1"/>
</dbReference>
<dbReference type="InterPro" id="IPR014729">
    <property type="entry name" value="Rossmann-like_a/b/a_fold"/>
</dbReference>
<dbReference type="Pfam" id="PF00766">
    <property type="entry name" value="ETF_alpha"/>
    <property type="match status" value="1"/>
</dbReference>
<keyword evidence="4" id="KW-0285">Flavoprotein</keyword>
<dbReference type="InterPro" id="IPR029035">
    <property type="entry name" value="DHS-like_NAD/FAD-binding_dom"/>
</dbReference>
<feature type="domain" description="Electron transfer flavoprotein alpha/beta-subunit N-terminal" evidence="5">
    <location>
        <begin position="8"/>
        <end position="194"/>
    </location>
</feature>
<dbReference type="Gene3D" id="3.40.50.620">
    <property type="entry name" value="HUPs"/>
    <property type="match status" value="1"/>
</dbReference>
<dbReference type="GO" id="GO:0050660">
    <property type="term" value="F:flavin adenine dinucleotide binding"/>
    <property type="evidence" value="ECO:0007669"/>
    <property type="project" value="InterPro"/>
</dbReference>
<dbReference type="OrthoDB" id="9770286at2"/>
<proteinExistence type="inferred from homology"/>
<evidence type="ECO:0000256" key="1">
    <source>
        <dbReference type="ARBA" id="ARBA00005817"/>
    </source>
</evidence>
<dbReference type="Pfam" id="PF01012">
    <property type="entry name" value="ETF"/>
    <property type="match status" value="1"/>
</dbReference>
<feature type="binding site" evidence="4">
    <location>
        <begin position="240"/>
        <end position="241"/>
    </location>
    <ligand>
        <name>FAD</name>
        <dbReference type="ChEBI" id="CHEBI:57692"/>
    </ligand>
</feature>
<dbReference type="GO" id="GO:0009055">
    <property type="term" value="F:electron transfer activity"/>
    <property type="evidence" value="ECO:0007669"/>
    <property type="project" value="InterPro"/>
</dbReference>
<reference evidence="6 7" key="1">
    <citation type="submission" date="2017-12" db="EMBL/GenBank/DDBJ databases">
        <title>Phylogenetic diversity of female urinary microbiome.</title>
        <authorList>
            <person name="Thomas-White K."/>
            <person name="Wolfe A.J."/>
        </authorList>
    </citation>
    <scope>NUCLEOTIDE SEQUENCE [LARGE SCALE GENOMIC DNA]</scope>
    <source>
        <strain evidence="6 7">UMB0250</strain>
    </source>
</reference>
<keyword evidence="4" id="KW-0274">FAD</keyword>
<dbReference type="SUPFAM" id="SSF52467">
    <property type="entry name" value="DHS-like NAD/FAD-binding domain"/>
    <property type="match status" value="1"/>
</dbReference>
<evidence type="ECO:0000256" key="2">
    <source>
        <dbReference type="ARBA" id="ARBA00011355"/>
    </source>
</evidence>
<dbReference type="AlphaFoldDB" id="A0A2I1I6Y2"/>
<evidence type="ECO:0000256" key="3">
    <source>
        <dbReference type="ARBA" id="ARBA00025649"/>
    </source>
</evidence>
<dbReference type="PIRSF" id="PIRSF000089">
    <property type="entry name" value="Electra_flavoP_a"/>
    <property type="match status" value="1"/>
</dbReference>
<dbReference type="RefSeq" id="WP_101627385.1">
    <property type="nucleotide sequence ID" value="NZ_PKKJ01000001.1"/>
</dbReference>
<accession>A0A2I1I6Y2</accession>
<gene>
    <name evidence="6" type="ORF">CYJ25_01170</name>
</gene>
<dbReference type="PANTHER" id="PTHR43153:SF1">
    <property type="entry name" value="ELECTRON TRANSFER FLAVOPROTEIN SUBUNIT ALPHA, MITOCHONDRIAL"/>
    <property type="match status" value="1"/>
</dbReference>
<dbReference type="InterPro" id="IPR014731">
    <property type="entry name" value="ETF_asu_C"/>
</dbReference>
<comment type="function">
    <text evidence="3">The electron transfer flavoprotein serves as a specific electron acceptor for other dehydrogenases. It transfers the electrons to the main respiratory chain via ETF-ubiquinone oxidoreductase (ETF dehydrogenase).</text>
</comment>
<dbReference type="GO" id="GO:0033539">
    <property type="term" value="P:fatty acid beta-oxidation using acyl-CoA dehydrogenase"/>
    <property type="evidence" value="ECO:0007669"/>
    <property type="project" value="TreeGrafter"/>
</dbReference>
<comment type="subunit">
    <text evidence="2">Heterodimer of an alpha and a beta subunit.</text>
</comment>
<dbReference type="PANTHER" id="PTHR43153">
    <property type="entry name" value="ELECTRON TRANSFER FLAVOPROTEIN ALPHA"/>
    <property type="match status" value="1"/>
</dbReference>
<dbReference type="EMBL" id="PKKJ01000001">
    <property type="protein sequence ID" value="PKY66880.1"/>
    <property type="molecule type" value="Genomic_DNA"/>
</dbReference>
<dbReference type="Gene3D" id="3.40.50.1220">
    <property type="entry name" value="TPP-binding domain"/>
    <property type="match status" value="1"/>
</dbReference>
<comment type="similarity">
    <text evidence="1">Belongs to the ETF alpha-subunit/FixB family.</text>
</comment>
<feature type="binding site" evidence="4">
    <location>
        <position position="217"/>
    </location>
    <ligand>
        <name>FAD</name>
        <dbReference type="ChEBI" id="CHEBI:57692"/>
    </ligand>
</feature>
<dbReference type="SMART" id="SM00893">
    <property type="entry name" value="ETF"/>
    <property type="match status" value="1"/>
</dbReference>
<evidence type="ECO:0000313" key="7">
    <source>
        <dbReference type="Proteomes" id="UP000234545"/>
    </source>
</evidence>
<evidence type="ECO:0000259" key="5">
    <source>
        <dbReference type="SMART" id="SM00893"/>
    </source>
</evidence>
<protein>
    <submittedName>
        <fullName evidence="6">Electron transfer flavoprotein subunit alpha/FixB family protein</fullName>
    </submittedName>
</protein>
<dbReference type="Proteomes" id="UP000234545">
    <property type="component" value="Unassembled WGS sequence"/>
</dbReference>
<dbReference type="InterPro" id="IPR014730">
    <property type="entry name" value="ETF_a/b_N"/>
</dbReference>
<organism evidence="6 7">
    <name type="scientific">Schaalia turicensis</name>
    <dbReference type="NCBI Taxonomy" id="131111"/>
    <lineage>
        <taxon>Bacteria</taxon>
        <taxon>Bacillati</taxon>
        <taxon>Actinomycetota</taxon>
        <taxon>Actinomycetes</taxon>
        <taxon>Actinomycetales</taxon>
        <taxon>Actinomycetaceae</taxon>
        <taxon>Schaalia</taxon>
    </lineage>
</organism>